<keyword evidence="1" id="KW-0175">Coiled coil</keyword>
<feature type="coiled-coil region" evidence="1">
    <location>
        <begin position="97"/>
        <end position="124"/>
    </location>
</feature>
<feature type="non-terminal residue" evidence="2">
    <location>
        <position position="1"/>
    </location>
</feature>
<organism evidence="2 3">
    <name type="scientific">Sphaeroforma arctica JP610</name>
    <dbReference type="NCBI Taxonomy" id="667725"/>
    <lineage>
        <taxon>Eukaryota</taxon>
        <taxon>Ichthyosporea</taxon>
        <taxon>Ichthyophonida</taxon>
        <taxon>Sphaeroforma</taxon>
    </lineage>
</organism>
<protein>
    <submittedName>
        <fullName evidence="2">Uncharacterized protein</fullName>
    </submittedName>
</protein>
<sequence>YVSRTLEEIAEANTFINVANKHPVFMENFMYVAQEQMAGTLVHKFLMVEGPHRKTFVKKFLKYLSDNKMHMPPQYQGLIVDGKPKEPESVIYKQIGATRLMQMKKESEERVADLKQELKRKLAS</sequence>
<dbReference type="Proteomes" id="UP000054560">
    <property type="component" value="Unassembled WGS sequence"/>
</dbReference>
<keyword evidence="3" id="KW-1185">Reference proteome</keyword>
<evidence type="ECO:0000256" key="1">
    <source>
        <dbReference type="SAM" id="Coils"/>
    </source>
</evidence>
<name>A0A0L0FE02_9EUKA</name>
<dbReference type="AlphaFoldDB" id="A0A0L0FE02"/>
<proteinExistence type="predicted"/>
<evidence type="ECO:0000313" key="3">
    <source>
        <dbReference type="Proteomes" id="UP000054560"/>
    </source>
</evidence>
<evidence type="ECO:0000313" key="2">
    <source>
        <dbReference type="EMBL" id="KNC74997.1"/>
    </source>
</evidence>
<accession>A0A0L0FE02</accession>
<dbReference type="EMBL" id="KQ243921">
    <property type="protein sequence ID" value="KNC74997.1"/>
    <property type="molecule type" value="Genomic_DNA"/>
</dbReference>
<dbReference type="GeneID" id="25912975"/>
<reference evidence="2 3" key="1">
    <citation type="submission" date="2011-02" db="EMBL/GenBank/DDBJ databases">
        <title>The Genome Sequence of Sphaeroforma arctica JP610.</title>
        <authorList>
            <consortium name="The Broad Institute Genome Sequencing Platform"/>
            <person name="Russ C."/>
            <person name="Cuomo C."/>
            <person name="Young S.K."/>
            <person name="Zeng Q."/>
            <person name="Gargeya S."/>
            <person name="Alvarado L."/>
            <person name="Berlin A."/>
            <person name="Chapman S.B."/>
            <person name="Chen Z."/>
            <person name="Freedman E."/>
            <person name="Gellesch M."/>
            <person name="Goldberg J."/>
            <person name="Griggs A."/>
            <person name="Gujja S."/>
            <person name="Heilman E."/>
            <person name="Heiman D."/>
            <person name="Howarth C."/>
            <person name="Mehta T."/>
            <person name="Neiman D."/>
            <person name="Pearson M."/>
            <person name="Roberts A."/>
            <person name="Saif S."/>
            <person name="Shea T."/>
            <person name="Shenoy N."/>
            <person name="Sisk P."/>
            <person name="Stolte C."/>
            <person name="Sykes S."/>
            <person name="White J."/>
            <person name="Yandava C."/>
            <person name="Burger G."/>
            <person name="Gray M.W."/>
            <person name="Holland P.W.H."/>
            <person name="King N."/>
            <person name="Lang F.B.F."/>
            <person name="Roger A.J."/>
            <person name="Ruiz-Trillo I."/>
            <person name="Haas B."/>
            <person name="Nusbaum C."/>
            <person name="Birren B."/>
        </authorList>
    </citation>
    <scope>NUCLEOTIDE SEQUENCE [LARGE SCALE GENOMIC DNA]</scope>
    <source>
        <strain evidence="2 3">JP610</strain>
    </source>
</reference>
<dbReference type="RefSeq" id="XP_014148899.1">
    <property type="nucleotide sequence ID" value="XM_014293424.1"/>
</dbReference>
<gene>
    <name evidence="2" type="ORF">SARC_12471</name>
</gene>